<sequence>MQRSNPLTQAPPEEPVEVGEIRDDVLGEQVIVSGPQTPLPSVSAPAGAAPWPRLQVEDHRLITVAGLHGGAGASTVAAMLGEHAFDAGVGWPTAAGWVRPLPTLRVVVVARTHWRGLEAAEAFTQQWLAGELTDSRLLGLILVDDAPRLMESQRRTVKRVLGKIPAGAHIPWVENWRIHRPDFTNPPKRLQKIIRTFHTKAEED</sequence>
<proteinExistence type="predicted"/>
<dbReference type="Proteomes" id="UP000238217">
    <property type="component" value="Unassembled WGS sequence"/>
</dbReference>
<reference evidence="1 2" key="1">
    <citation type="submission" date="2018-03" db="EMBL/GenBank/DDBJ databases">
        <title>Comparative analysis of microorganisms from saline springs in Andes Mountain Range, Colombia.</title>
        <authorList>
            <person name="Rubin E."/>
        </authorList>
    </citation>
    <scope>NUCLEOTIDE SEQUENCE [LARGE SCALE GENOMIC DNA]</scope>
    <source>
        <strain evidence="1 2">CG 35</strain>
    </source>
</reference>
<protein>
    <submittedName>
        <fullName evidence="1">Uncharacterized protein</fullName>
    </submittedName>
</protein>
<organism evidence="1 2">
    <name type="scientific">Nesterenkonia sandarakina</name>
    <dbReference type="NCBI Taxonomy" id="272918"/>
    <lineage>
        <taxon>Bacteria</taxon>
        <taxon>Bacillati</taxon>
        <taxon>Actinomycetota</taxon>
        <taxon>Actinomycetes</taxon>
        <taxon>Micrococcales</taxon>
        <taxon>Micrococcaceae</taxon>
        <taxon>Nesterenkonia</taxon>
    </lineage>
</organism>
<dbReference type="InterPro" id="IPR046609">
    <property type="entry name" value="DUF6668"/>
</dbReference>
<gene>
    <name evidence="1" type="ORF">BCL67_1434</name>
</gene>
<dbReference type="RefSeq" id="WP_146131218.1">
    <property type="nucleotide sequence ID" value="NZ_PVTY01000043.1"/>
</dbReference>
<evidence type="ECO:0000313" key="1">
    <source>
        <dbReference type="EMBL" id="PRZ11602.1"/>
    </source>
</evidence>
<dbReference type="Pfam" id="PF20373">
    <property type="entry name" value="DUF6668"/>
    <property type="match status" value="1"/>
</dbReference>
<comment type="caution">
    <text evidence="1">The sequence shown here is derived from an EMBL/GenBank/DDBJ whole genome shotgun (WGS) entry which is preliminary data.</text>
</comment>
<accession>A0A2T0YAK3</accession>
<keyword evidence="2" id="KW-1185">Reference proteome</keyword>
<dbReference type="AlphaFoldDB" id="A0A2T0YAK3"/>
<dbReference type="OrthoDB" id="4549550at2"/>
<dbReference type="EMBL" id="PVTY01000043">
    <property type="protein sequence ID" value="PRZ11602.1"/>
    <property type="molecule type" value="Genomic_DNA"/>
</dbReference>
<evidence type="ECO:0000313" key="2">
    <source>
        <dbReference type="Proteomes" id="UP000238217"/>
    </source>
</evidence>
<name>A0A2T0YAK3_9MICC</name>